<keyword evidence="3" id="KW-1185">Reference proteome</keyword>
<organism evidence="2 3">
    <name type="scientific">Prauserella flavalba</name>
    <dbReference type="NCBI Taxonomy" id="1477506"/>
    <lineage>
        <taxon>Bacteria</taxon>
        <taxon>Bacillati</taxon>
        <taxon>Actinomycetota</taxon>
        <taxon>Actinomycetes</taxon>
        <taxon>Pseudonocardiales</taxon>
        <taxon>Pseudonocardiaceae</taxon>
        <taxon>Prauserella</taxon>
    </lineage>
</organism>
<dbReference type="Pfam" id="PF13814">
    <property type="entry name" value="Replic_Relax"/>
    <property type="match status" value="1"/>
</dbReference>
<name>A0A318LA74_9PSEU</name>
<proteinExistence type="predicted"/>
<evidence type="ECO:0000256" key="1">
    <source>
        <dbReference type="SAM" id="MobiDB-lite"/>
    </source>
</evidence>
<dbReference type="Proteomes" id="UP000247892">
    <property type="component" value="Unassembled WGS sequence"/>
</dbReference>
<dbReference type="InterPro" id="IPR025855">
    <property type="entry name" value="Replic_Relax"/>
</dbReference>
<gene>
    <name evidence="2" type="ORF">BA062_37110</name>
</gene>
<accession>A0A318LA74</accession>
<reference evidence="2 3" key="1">
    <citation type="submission" date="2016-07" db="EMBL/GenBank/DDBJ databases">
        <title>Draft genome sequence of Prauserella sp. YIM 121212, isolated from alkaline soil.</title>
        <authorList>
            <person name="Ruckert C."/>
            <person name="Albersmeier A."/>
            <person name="Jiang C.-L."/>
            <person name="Jiang Y."/>
            <person name="Kalinowski J."/>
            <person name="Schneider O."/>
            <person name="Winkler A."/>
            <person name="Zotchev S.B."/>
        </authorList>
    </citation>
    <scope>NUCLEOTIDE SEQUENCE [LARGE SCALE GENOMIC DNA]</scope>
    <source>
        <strain evidence="2 3">YIM 121212</strain>
    </source>
</reference>
<evidence type="ECO:0008006" key="4">
    <source>
        <dbReference type="Google" id="ProtNLM"/>
    </source>
</evidence>
<sequence>MVSNPTQQRQLRAHRPERPVARVLNSAEHHAWLARHLTDRDRWLCRMLFEHHVLTSTQIIDIAFTGRRGANLRLRNLYQWGVLHRFQPHRDRGSHPMYYVLDTAGAVALAREDGIDHKELGYSREREIGRAFSLQLAHTVGCNGLFTTLIRRARQPGAAGVLAAWWSAARCGRHWGDIVTPDGYGRWRETGRDVEWFIEFDFGTEQLSRLAGKLARYERLAEVTGITTPVLVWLPSARREVNARRVMTEALRGLDRPARVPVATSSGEAAADPLDMAAPRWRRLDESGTAGRVALADLPTLWPNLRASAPSGGQRPTAAATPATARPEVAPPSPMPPPDPAHPWR</sequence>
<evidence type="ECO:0000313" key="3">
    <source>
        <dbReference type="Proteomes" id="UP000247892"/>
    </source>
</evidence>
<feature type="compositionally biased region" description="Low complexity" evidence="1">
    <location>
        <begin position="316"/>
        <end position="328"/>
    </location>
</feature>
<protein>
    <recommendedName>
        <fullName evidence="4">Replication-relaxation</fullName>
    </recommendedName>
</protein>
<comment type="caution">
    <text evidence="2">The sequence shown here is derived from an EMBL/GenBank/DDBJ whole genome shotgun (WGS) entry which is preliminary data.</text>
</comment>
<feature type="region of interest" description="Disordered" evidence="1">
    <location>
        <begin position="304"/>
        <end position="345"/>
    </location>
</feature>
<feature type="compositionally biased region" description="Pro residues" evidence="1">
    <location>
        <begin position="329"/>
        <end position="345"/>
    </location>
</feature>
<evidence type="ECO:0000313" key="2">
    <source>
        <dbReference type="EMBL" id="PXY17770.1"/>
    </source>
</evidence>
<dbReference type="AlphaFoldDB" id="A0A318LA74"/>
<dbReference type="EMBL" id="MASU01000024">
    <property type="protein sequence ID" value="PXY17770.1"/>
    <property type="molecule type" value="Genomic_DNA"/>
</dbReference>
<dbReference type="RefSeq" id="WP_110343933.1">
    <property type="nucleotide sequence ID" value="NZ_JBHVKT010000022.1"/>
</dbReference>
<dbReference type="OrthoDB" id="2562278at2"/>